<dbReference type="AlphaFoldDB" id="A0A7X1NNL6"/>
<reference evidence="2" key="1">
    <citation type="submission" date="2019-07" db="EMBL/GenBank/DDBJ databases">
        <title>Arthrobacter KR32 sp. nov., isolated from mountain cheese made of cows milk.</title>
        <authorList>
            <person name="Flegler A."/>
        </authorList>
    </citation>
    <scope>NUCLEOTIDE SEQUENCE [LARGE SCALE GENOMIC DNA]</scope>
    <source>
        <strain evidence="2">KR32</strain>
    </source>
</reference>
<dbReference type="Proteomes" id="UP000326464">
    <property type="component" value="Unassembled WGS sequence"/>
</dbReference>
<keyword evidence="2" id="KW-1185">Reference proteome</keyword>
<dbReference type="EMBL" id="VJXX01000001">
    <property type="protein sequence ID" value="MPY10101.1"/>
    <property type="molecule type" value="Genomic_DNA"/>
</dbReference>
<sequence length="82" mass="9219">MRGTSVRQSVTGIVVNAHPNVARTEYDALKAILHNCAHHGPESQRRGRGEFRDHLAGRIAWVSALNASRGEKLRDTFERISW</sequence>
<evidence type="ECO:0000313" key="1">
    <source>
        <dbReference type="EMBL" id="MPY10101.1"/>
    </source>
</evidence>
<evidence type="ECO:0000313" key="2">
    <source>
        <dbReference type="Proteomes" id="UP000326464"/>
    </source>
</evidence>
<comment type="caution">
    <text evidence="1">The sequence shown here is derived from an EMBL/GenBank/DDBJ whole genome shotgun (WGS) entry which is preliminary data.</text>
</comment>
<dbReference type="RefSeq" id="WP_152812766.1">
    <property type="nucleotide sequence ID" value="NZ_VJXX01000001.1"/>
</dbReference>
<gene>
    <name evidence="1" type="ORF">FNH21_05100</name>
</gene>
<name>A0A7X1NNL6_9MICC</name>
<organism evidence="1 2">
    <name type="scientific">Arthrobacter bussei</name>
    <dbReference type="NCBI Taxonomy" id="2594179"/>
    <lineage>
        <taxon>Bacteria</taxon>
        <taxon>Bacillati</taxon>
        <taxon>Actinomycetota</taxon>
        <taxon>Actinomycetes</taxon>
        <taxon>Micrococcales</taxon>
        <taxon>Micrococcaceae</taxon>
        <taxon>Arthrobacter</taxon>
    </lineage>
</organism>
<dbReference type="OrthoDB" id="1550386at2"/>
<proteinExistence type="predicted"/>
<accession>A0A7X1NNL6</accession>
<protein>
    <submittedName>
        <fullName evidence="1">Uncharacterized protein</fullName>
    </submittedName>
</protein>